<evidence type="ECO:0000256" key="6">
    <source>
        <dbReference type="ARBA" id="ARBA00022792"/>
    </source>
</evidence>
<evidence type="ECO:0000256" key="7">
    <source>
        <dbReference type="ARBA" id="ARBA00022982"/>
    </source>
</evidence>
<evidence type="ECO:0000256" key="5">
    <source>
        <dbReference type="ARBA" id="ARBA00022660"/>
    </source>
</evidence>
<reference evidence="11 12" key="1">
    <citation type="journal article" date="2018" name="BMC Genomics">
        <title>Comparative genome analyses reveal sequence features reflecting distinct modes of host-adaptation between dicot and monocot powdery mildew.</title>
        <authorList>
            <person name="Wu Y."/>
            <person name="Ma X."/>
            <person name="Pan Z."/>
            <person name="Kale S.D."/>
            <person name="Song Y."/>
            <person name="King H."/>
            <person name="Zhang Q."/>
            <person name="Presley C."/>
            <person name="Deng X."/>
            <person name="Wei C.I."/>
            <person name="Xiao S."/>
        </authorList>
    </citation>
    <scope>NUCLEOTIDE SEQUENCE [LARGE SCALE GENOMIC DNA]</scope>
    <source>
        <strain evidence="11">UMSG2</strain>
    </source>
</reference>
<evidence type="ECO:0000259" key="10">
    <source>
        <dbReference type="SMART" id="SM00916"/>
    </source>
</evidence>
<keyword evidence="7" id="KW-0249">Electron transport</keyword>
<keyword evidence="11" id="KW-0830">Ubiquinone</keyword>
<evidence type="ECO:0000256" key="1">
    <source>
        <dbReference type="ARBA" id="ARBA00003195"/>
    </source>
</evidence>
<comment type="function">
    <text evidence="1">Accessory subunit of the mitochondrial membrane respiratory chain NADH dehydrogenase (Complex I), that is believed not to be involved in catalysis. Complex I functions in the transfer of electrons from NADH to the respiratory chain. The immediate electron acceptor for the enzyme is believed to be ubiquinone.</text>
</comment>
<keyword evidence="8" id="KW-0496">Mitochondrion</keyword>
<comment type="similarity">
    <text evidence="3">Belongs to the complex I NDUFA2 subunit family.</text>
</comment>
<gene>
    <name evidence="11" type="ORF">OnM2_067012</name>
</gene>
<evidence type="ECO:0000313" key="11">
    <source>
        <dbReference type="EMBL" id="RKF58525.1"/>
    </source>
</evidence>
<keyword evidence="6" id="KW-0999">Mitochondrion inner membrane</keyword>
<feature type="domain" description="Ribosomal protein/NADH dehydrogenase" evidence="10">
    <location>
        <begin position="89"/>
        <end position="155"/>
    </location>
</feature>
<sequence length="155" mass="17622">MWGSIQTSGRQHIVQRIKSRKINGAEHCKLRHYQTASRVAGEMSGNIVFSQILREVRFLFCQTGAESNNTRATWLKIESFLMINLHVFSSRRSFLARAYPTMKKNNPQIPIMLRGAAGTHPRVYARYDQGLEESVSLAGLSEKEIEIKVAKLTQT</sequence>
<evidence type="ECO:0000256" key="9">
    <source>
        <dbReference type="ARBA" id="ARBA00023136"/>
    </source>
</evidence>
<evidence type="ECO:0000256" key="2">
    <source>
        <dbReference type="ARBA" id="ARBA00004443"/>
    </source>
</evidence>
<dbReference type="GO" id="GO:0005743">
    <property type="term" value="C:mitochondrial inner membrane"/>
    <property type="evidence" value="ECO:0007669"/>
    <property type="project" value="UniProtKB-SubCell"/>
</dbReference>
<dbReference type="Proteomes" id="UP000286134">
    <property type="component" value="Unassembled WGS sequence"/>
</dbReference>
<name>A0A420HM75_9PEZI</name>
<keyword evidence="5" id="KW-0679">Respiratory chain</keyword>
<evidence type="ECO:0000256" key="8">
    <source>
        <dbReference type="ARBA" id="ARBA00023128"/>
    </source>
</evidence>
<dbReference type="InterPro" id="IPR007741">
    <property type="entry name" value="Ribosomal_mL43/mS25/NADH_DH"/>
</dbReference>
<dbReference type="Gene3D" id="3.40.30.10">
    <property type="entry name" value="Glutaredoxin"/>
    <property type="match status" value="1"/>
</dbReference>
<dbReference type="PANTHER" id="PTHR12878:SF0">
    <property type="entry name" value="NADH DEHYDROGENASE [UBIQUINONE] 1 ALPHA SUBCOMPLEX SUBUNIT 2"/>
    <property type="match status" value="1"/>
</dbReference>
<keyword evidence="9" id="KW-0472">Membrane</keyword>
<proteinExistence type="inferred from homology"/>
<dbReference type="SUPFAM" id="SSF52833">
    <property type="entry name" value="Thioredoxin-like"/>
    <property type="match status" value="1"/>
</dbReference>
<dbReference type="AlphaFoldDB" id="A0A420HM75"/>
<dbReference type="SMART" id="SM00916">
    <property type="entry name" value="L51_S25_CI-B8"/>
    <property type="match status" value="1"/>
</dbReference>
<comment type="caution">
    <text evidence="11">The sequence shown here is derived from an EMBL/GenBank/DDBJ whole genome shotgun (WGS) entry which is preliminary data.</text>
</comment>
<keyword evidence="12" id="KW-1185">Reference proteome</keyword>
<evidence type="ECO:0000256" key="3">
    <source>
        <dbReference type="ARBA" id="ARBA00008939"/>
    </source>
</evidence>
<dbReference type="Pfam" id="PF05047">
    <property type="entry name" value="L51_S25_CI-B8"/>
    <property type="match status" value="1"/>
</dbReference>
<evidence type="ECO:0000256" key="4">
    <source>
        <dbReference type="ARBA" id="ARBA00022448"/>
    </source>
</evidence>
<evidence type="ECO:0000313" key="12">
    <source>
        <dbReference type="Proteomes" id="UP000286134"/>
    </source>
</evidence>
<organism evidence="11 12">
    <name type="scientific">Erysiphe neolycopersici</name>
    <dbReference type="NCBI Taxonomy" id="212602"/>
    <lineage>
        <taxon>Eukaryota</taxon>
        <taxon>Fungi</taxon>
        <taxon>Dikarya</taxon>
        <taxon>Ascomycota</taxon>
        <taxon>Pezizomycotina</taxon>
        <taxon>Leotiomycetes</taxon>
        <taxon>Erysiphales</taxon>
        <taxon>Erysiphaceae</taxon>
        <taxon>Erysiphe</taxon>
    </lineage>
</organism>
<dbReference type="InterPro" id="IPR036249">
    <property type="entry name" value="Thioredoxin-like_sf"/>
</dbReference>
<accession>A0A420HM75</accession>
<dbReference type="EMBL" id="MCFK01006719">
    <property type="protein sequence ID" value="RKF58525.1"/>
    <property type="molecule type" value="Genomic_DNA"/>
</dbReference>
<protein>
    <submittedName>
        <fullName evidence="11">NADH-ubiquinone oxidoreductase 10.5 kDa subunit</fullName>
    </submittedName>
</protein>
<dbReference type="InterPro" id="IPR016464">
    <property type="entry name" value="NADH_Ub_cplx-1_asu_su-2"/>
</dbReference>
<dbReference type="STRING" id="212602.A0A420HM75"/>
<comment type="subcellular location">
    <subcellularLocation>
        <location evidence="2">Mitochondrion inner membrane</location>
        <topology evidence="2">Peripheral membrane protein</topology>
        <orientation evidence="2">Matrix side</orientation>
    </subcellularLocation>
</comment>
<keyword evidence="4" id="KW-0813">Transport</keyword>
<dbReference type="PANTHER" id="PTHR12878">
    <property type="entry name" value="NADH-UBIQUINONE OXIDOREDUCTASE B8 SUBUNIT"/>
    <property type="match status" value="1"/>
</dbReference>